<keyword evidence="11" id="KW-0175">Coiled coil</keyword>
<keyword evidence="12" id="KW-0969">Cilium</keyword>
<evidence type="ECO:0000256" key="2">
    <source>
        <dbReference type="ARBA" id="ARBA00010004"/>
    </source>
</evidence>
<keyword evidence="5" id="KW-1003">Cell membrane</keyword>
<evidence type="ECO:0000256" key="5">
    <source>
        <dbReference type="ARBA" id="ARBA00022475"/>
    </source>
</evidence>
<keyword evidence="12" id="KW-0966">Cell projection</keyword>
<dbReference type="Proteomes" id="UP000722121">
    <property type="component" value="Unassembled WGS sequence"/>
</dbReference>
<evidence type="ECO:0000313" key="13">
    <source>
        <dbReference type="Proteomes" id="UP000722121"/>
    </source>
</evidence>
<reference evidence="12 13" key="1">
    <citation type="submission" date="2021-02" db="EMBL/GenBank/DDBJ databases">
        <title>Activity-based single-cell genomes from oceanic crustal fluid captures similar information to metagenomic and metatranscriptomic surveys with orders of magnitude less sampling.</title>
        <authorList>
            <person name="D'Angelo T.S."/>
            <person name="Orcutt B.N."/>
        </authorList>
    </citation>
    <scope>NUCLEOTIDE SEQUENCE [LARGE SCALE GENOMIC DNA]</scope>
    <source>
        <strain evidence="12">AH-315-G07</strain>
    </source>
</reference>
<dbReference type="InterPro" id="IPR012823">
    <property type="entry name" value="Flagell_FliJ"/>
</dbReference>
<evidence type="ECO:0000256" key="9">
    <source>
        <dbReference type="ARBA" id="ARBA00023136"/>
    </source>
</evidence>
<sequence>MLKVRQKAEEFAQKALGMAKKELREQQKILDDLKKEVEDVEKEFSRQRKKVALAQTLTQYSNYLKKVRRKIFTQEDNLMRLGNIVEAKRKEVVTAQKEKKALENIRKKQFLLWRKNIETKEAKALDELATIKYKKGKKQPL</sequence>
<evidence type="ECO:0000256" key="10">
    <source>
        <dbReference type="ARBA" id="ARBA00023225"/>
    </source>
</evidence>
<organism evidence="12 13">
    <name type="scientific">Simkania negevensis</name>
    <dbReference type="NCBI Taxonomy" id="83561"/>
    <lineage>
        <taxon>Bacteria</taxon>
        <taxon>Pseudomonadati</taxon>
        <taxon>Chlamydiota</taxon>
        <taxon>Chlamydiia</taxon>
        <taxon>Parachlamydiales</taxon>
        <taxon>Simkaniaceae</taxon>
        <taxon>Simkania</taxon>
    </lineage>
</organism>
<keyword evidence="9" id="KW-0472">Membrane</keyword>
<accession>A0ABS3AQZ9</accession>
<proteinExistence type="inferred from homology"/>
<dbReference type="Pfam" id="PF02050">
    <property type="entry name" value="FliJ"/>
    <property type="match status" value="1"/>
</dbReference>
<comment type="caution">
    <text evidence="12">The sequence shown here is derived from an EMBL/GenBank/DDBJ whole genome shotgun (WGS) entry which is preliminary data.</text>
</comment>
<evidence type="ECO:0000256" key="11">
    <source>
        <dbReference type="SAM" id="Coils"/>
    </source>
</evidence>
<evidence type="ECO:0000256" key="7">
    <source>
        <dbReference type="ARBA" id="ARBA00022795"/>
    </source>
</evidence>
<dbReference type="Gene3D" id="1.10.287.1700">
    <property type="match status" value="1"/>
</dbReference>
<keyword evidence="8" id="KW-0653">Protein transport</keyword>
<keyword evidence="10" id="KW-1006">Bacterial flagellum protein export</keyword>
<keyword evidence="7" id="KW-1005">Bacterial flagellum biogenesis</keyword>
<name>A0ABS3AQZ9_9BACT</name>
<evidence type="ECO:0000256" key="1">
    <source>
        <dbReference type="ARBA" id="ARBA00004413"/>
    </source>
</evidence>
<protein>
    <recommendedName>
        <fullName evidence="3">Flagellar FliJ protein</fullName>
    </recommendedName>
</protein>
<evidence type="ECO:0000256" key="3">
    <source>
        <dbReference type="ARBA" id="ARBA00020392"/>
    </source>
</evidence>
<comment type="subcellular location">
    <subcellularLocation>
        <location evidence="1">Cell membrane</location>
        <topology evidence="1">Peripheral membrane protein</topology>
        <orientation evidence="1">Cytoplasmic side</orientation>
    </subcellularLocation>
</comment>
<gene>
    <name evidence="12" type="primary">fliJ</name>
    <name evidence="12" type="ORF">JYU14_01620</name>
</gene>
<dbReference type="InterPro" id="IPR053716">
    <property type="entry name" value="Flag_assembly_chemotaxis_eff"/>
</dbReference>
<feature type="coiled-coil region" evidence="11">
    <location>
        <begin position="16"/>
        <end position="50"/>
    </location>
</feature>
<keyword evidence="13" id="KW-1185">Reference proteome</keyword>
<keyword evidence="6" id="KW-0145">Chemotaxis</keyword>
<evidence type="ECO:0000256" key="8">
    <source>
        <dbReference type="ARBA" id="ARBA00022927"/>
    </source>
</evidence>
<evidence type="ECO:0000256" key="6">
    <source>
        <dbReference type="ARBA" id="ARBA00022500"/>
    </source>
</evidence>
<comment type="similarity">
    <text evidence="2">Belongs to the FliJ family.</text>
</comment>
<evidence type="ECO:0000256" key="4">
    <source>
        <dbReference type="ARBA" id="ARBA00022448"/>
    </source>
</evidence>
<keyword evidence="12" id="KW-0282">Flagellum</keyword>
<keyword evidence="4" id="KW-0813">Transport</keyword>
<dbReference type="EMBL" id="JAFITR010000022">
    <property type="protein sequence ID" value="MBN4066765.1"/>
    <property type="molecule type" value="Genomic_DNA"/>
</dbReference>
<dbReference type="NCBIfam" id="TIGR02473">
    <property type="entry name" value="flagell_FliJ"/>
    <property type="match status" value="1"/>
</dbReference>
<evidence type="ECO:0000313" key="12">
    <source>
        <dbReference type="EMBL" id="MBN4066765.1"/>
    </source>
</evidence>